<keyword evidence="2" id="KW-1185">Reference proteome</keyword>
<dbReference type="AlphaFoldDB" id="A0AAV4MTJ9"/>
<name>A0AAV4MTJ9_CAEEX</name>
<organism evidence="1 2">
    <name type="scientific">Caerostris extrusa</name>
    <name type="common">Bark spider</name>
    <name type="synonym">Caerostris bankana</name>
    <dbReference type="NCBI Taxonomy" id="172846"/>
    <lineage>
        <taxon>Eukaryota</taxon>
        <taxon>Metazoa</taxon>
        <taxon>Ecdysozoa</taxon>
        <taxon>Arthropoda</taxon>
        <taxon>Chelicerata</taxon>
        <taxon>Arachnida</taxon>
        <taxon>Araneae</taxon>
        <taxon>Araneomorphae</taxon>
        <taxon>Entelegynae</taxon>
        <taxon>Araneoidea</taxon>
        <taxon>Araneidae</taxon>
        <taxon>Caerostris</taxon>
    </lineage>
</organism>
<evidence type="ECO:0000313" key="2">
    <source>
        <dbReference type="Proteomes" id="UP001054945"/>
    </source>
</evidence>
<comment type="caution">
    <text evidence="1">The sequence shown here is derived from an EMBL/GenBank/DDBJ whole genome shotgun (WGS) entry which is preliminary data.</text>
</comment>
<sequence>MKVVAERTAALSDLPRAGYGYSFTARRRKEKALADESRVAVGITRYRSCLPIGWLLLGNTKFWWDEPKAPKANKNPANLNESCNQELWAELVGVELH</sequence>
<reference evidence="1 2" key="1">
    <citation type="submission" date="2021-06" db="EMBL/GenBank/DDBJ databases">
        <title>Caerostris extrusa draft genome.</title>
        <authorList>
            <person name="Kono N."/>
            <person name="Arakawa K."/>
        </authorList>
    </citation>
    <scope>NUCLEOTIDE SEQUENCE [LARGE SCALE GENOMIC DNA]</scope>
</reference>
<dbReference type="Proteomes" id="UP001054945">
    <property type="component" value="Unassembled WGS sequence"/>
</dbReference>
<dbReference type="EMBL" id="BPLR01020199">
    <property type="protein sequence ID" value="GIX75802.1"/>
    <property type="molecule type" value="Genomic_DNA"/>
</dbReference>
<protein>
    <submittedName>
        <fullName evidence="1">Uncharacterized protein</fullName>
    </submittedName>
</protein>
<accession>A0AAV4MTJ9</accession>
<proteinExistence type="predicted"/>
<gene>
    <name evidence="1" type="ORF">CEXT_199591</name>
</gene>
<evidence type="ECO:0000313" key="1">
    <source>
        <dbReference type="EMBL" id="GIX75802.1"/>
    </source>
</evidence>